<comment type="caution">
    <text evidence="1">The sequence shown here is derived from an EMBL/GenBank/DDBJ whole genome shotgun (WGS) entry which is preliminary data.</text>
</comment>
<evidence type="ECO:0000313" key="1">
    <source>
        <dbReference type="EMBL" id="PHQ32155.1"/>
    </source>
</evidence>
<keyword evidence="2" id="KW-1185">Reference proteome</keyword>
<proteinExistence type="predicted"/>
<evidence type="ECO:0000313" key="2">
    <source>
        <dbReference type="Proteomes" id="UP000225740"/>
    </source>
</evidence>
<accession>A0A2G1VZH8</accession>
<protein>
    <submittedName>
        <fullName evidence="1">Uncharacterized protein</fullName>
    </submittedName>
</protein>
<dbReference type="EMBL" id="NIZW01000031">
    <property type="protein sequence ID" value="PHQ32155.1"/>
    <property type="molecule type" value="Genomic_DNA"/>
</dbReference>
<gene>
    <name evidence="1" type="ORF">CEE69_26965</name>
</gene>
<sequence>MTVDPISILNSLLTARKPVDNNRLTVDGLDVYAIDDELSTPLAVSESFFEGDRRAAHGRVEADYHDRFMKAVNAIHTVWGPPCFQSITVPSFPYTDDEPKSFEEDMYWRGAVALAYWRKAGRLAYVCVEHQDVELPYCLLLGTKPDGSYQAEPISCYVVFIVWQYSRFGAYVQRSHF</sequence>
<reference evidence="1 2" key="1">
    <citation type="submission" date="2017-06" db="EMBL/GenBank/DDBJ databases">
        <title>Description of Rhodopirellula bahusiensis sp. nov.</title>
        <authorList>
            <person name="Kizina J."/>
            <person name="Harder J."/>
        </authorList>
    </citation>
    <scope>NUCLEOTIDE SEQUENCE [LARGE SCALE GENOMIC DNA]</scope>
    <source>
        <strain evidence="1 2">SWK21</strain>
    </source>
</reference>
<dbReference type="Proteomes" id="UP000225740">
    <property type="component" value="Unassembled WGS sequence"/>
</dbReference>
<dbReference type="AlphaFoldDB" id="A0A2G1VZH8"/>
<name>A0A2G1VZH8_9BACT</name>
<organism evidence="1 2">
    <name type="scientific">Rhodopirellula bahusiensis</name>
    <dbReference type="NCBI Taxonomy" id="2014065"/>
    <lineage>
        <taxon>Bacteria</taxon>
        <taxon>Pseudomonadati</taxon>
        <taxon>Planctomycetota</taxon>
        <taxon>Planctomycetia</taxon>
        <taxon>Pirellulales</taxon>
        <taxon>Pirellulaceae</taxon>
        <taxon>Rhodopirellula</taxon>
    </lineage>
</organism>